<sequence length="307" mass="34482">MAAKNKHDPIFISLTVVIVIVYILTMIANAVTQAGGSVEDGSVAENRTYLTEINPAPWAFAIWGPIYLWQASWIVYVIVCIFKRNENGPVYRNPQVLNYVFLSVYPLNLAISIGWLFAFAADAQIWSLVCLIGLQVTLYIVMISYYIPMKKYTVELAKRQRWNLLCLRILVQNGVALYASWCTVASLLGLTIVLVYESGWTQTAACCVSLSILSLELILYFIVDITVFDSYTRYTFSTYPTVMWALIAILVENYAADRQHMIFALCLLCVSTVMCAIKVVVAVRRRQVSPLDLAPADQVKLTSVQKA</sequence>
<feature type="transmembrane region" description="Helical" evidence="1">
    <location>
        <begin position="96"/>
        <end position="119"/>
    </location>
</feature>
<dbReference type="OrthoDB" id="5586934at2759"/>
<evidence type="ECO:0000313" key="2">
    <source>
        <dbReference type="EMBL" id="KAJ8037728.1"/>
    </source>
</evidence>
<keyword evidence="3" id="KW-1185">Reference proteome</keyword>
<protein>
    <submittedName>
        <fullName evidence="2">Uncharacterized protein</fullName>
    </submittedName>
</protein>
<dbReference type="PANTHER" id="PTHR33802">
    <property type="entry name" value="SI:CH211-161H7.5-RELATED"/>
    <property type="match status" value="1"/>
</dbReference>
<keyword evidence="1" id="KW-0472">Membrane</keyword>
<organism evidence="2 3">
    <name type="scientific">Holothuria leucospilota</name>
    <name type="common">Black long sea cucumber</name>
    <name type="synonym">Mertensiothuria leucospilota</name>
    <dbReference type="NCBI Taxonomy" id="206669"/>
    <lineage>
        <taxon>Eukaryota</taxon>
        <taxon>Metazoa</taxon>
        <taxon>Echinodermata</taxon>
        <taxon>Eleutherozoa</taxon>
        <taxon>Echinozoa</taxon>
        <taxon>Holothuroidea</taxon>
        <taxon>Aspidochirotacea</taxon>
        <taxon>Aspidochirotida</taxon>
        <taxon>Holothuriidae</taxon>
        <taxon>Holothuria</taxon>
    </lineage>
</organism>
<proteinExistence type="predicted"/>
<evidence type="ECO:0000256" key="1">
    <source>
        <dbReference type="SAM" id="Phobius"/>
    </source>
</evidence>
<name>A0A9Q1C232_HOLLE</name>
<feature type="transmembrane region" description="Helical" evidence="1">
    <location>
        <begin position="66"/>
        <end position="84"/>
    </location>
</feature>
<gene>
    <name evidence="2" type="ORF">HOLleu_18619</name>
</gene>
<feature type="transmembrane region" description="Helical" evidence="1">
    <location>
        <begin position="234"/>
        <end position="255"/>
    </location>
</feature>
<dbReference type="EMBL" id="JAIZAY010000008">
    <property type="protein sequence ID" value="KAJ8037728.1"/>
    <property type="molecule type" value="Genomic_DNA"/>
</dbReference>
<keyword evidence="1" id="KW-0812">Transmembrane</keyword>
<keyword evidence="1" id="KW-1133">Transmembrane helix</keyword>
<comment type="caution">
    <text evidence="2">The sequence shown here is derived from an EMBL/GenBank/DDBJ whole genome shotgun (WGS) entry which is preliminary data.</text>
</comment>
<feature type="transmembrane region" description="Helical" evidence="1">
    <location>
        <begin position="12"/>
        <end position="31"/>
    </location>
</feature>
<reference evidence="2" key="1">
    <citation type="submission" date="2021-10" db="EMBL/GenBank/DDBJ databases">
        <title>Tropical sea cucumber genome reveals ecological adaptation and Cuvierian tubules defense mechanism.</title>
        <authorList>
            <person name="Chen T."/>
        </authorList>
    </citation>
    <scope>NUCLEOTIDE SEQUENCE</scope>
    <source>
        <strain evidence="2">Nanhai2018</strain>
        <tissue evidence="2">Muscle</tissue>
    </source>
</reference>
<feature type="transmembrane region" description="Helical" evidence="1">
    <location>
        <begin position="261"/>
        <end position="281"/>
    </location>
</feature>
<accession>A0A9Q1C232</accession>
<feature type="transmembrane region" description="Helical" evidence="1">
    <location>
        <begin position="202"/>
        <end position="222"/>
    </location>
</feature>
<dbReference type="Proteomes" id="UP001152320">
    <property type="component" value="Chromosome 8"/>
</dbReference>
<feature type="transmembrane region" description="Helical" evidence="1">
    <location>
        <begin position="125"/>
        <end position="148"/>
    </location>
</feature>
<dbReference type="AlphaFoldDB" id="A0A9Q1C232"/>
<evidence type="ECO:0000313" key="3">
    <source>
        <dbReference type="Proteomes" id="UP001152320"/>
    </source>
</evidence>
<feature type="transmembrane region" description="Helical" evidence="1">
    <location>
        <begin position="169"/>
        <end position="196"/>
    </location>
</feature>
<dbReference type="PANTHER" id="PTHR33802:SF1">
    <property type="entry name" value="XK-RELATED PROTEIN"/>
    <property type="match status" value="1"/>
</dbReference>